<dbReference type="SFLD" id="SFLDS00029">
    <property type="entry name" value="Radical_SAM"/>
    <property type="match status" value="1"/>
</dbReference>
<keyword evidence="4" id="KW-0411">Iron-sulfur</keyword>
<evidence type="ECO:0000259" key="5">
    <source>
        <dbReference type="PROSITE" id="PS51918"/>
    </source>
</evidence>
<keyword evidence="2" id="KW-0479">Metal-binding</keyword>
<keyword evidence="7" id="KW-1185">Reference proteome</keyword>
<dbReference type="RefSeq" id="WP_074106722.1">
    <property type="nucleotide sequence ID" value="NZ_LVWI01000002.1"/>
</dbReference>
<dbReference type="EMBL" id="LVWI01000002">
    <property type="protein sequence ID" value="OKP91072.1"/>
    <property type="molecule type" value="Genomic_DNA"/>
</dbReference>
<dbReference type="InterPro" id="IPR007197">
    <property type="entry name" value="rSAM"/>
</dbReference>
<evidence type="ECO:0000313" key="7">
    <source>
        <dbReference type="Proteomes" id="UP000186058"/>
    </source>
</evidence>
<sequence length="320" mass="36044">MPKYLFIRILEACNAGCFMCNFRSSQDEYRLGVQQYIKILHKAKKEGLEYIRFTGGEPLLHENIIDFIKIAKDAGIQSSIITNGYYLAEKAELLGNAGLSQIIVSIDGSSSESHNRFRNTPGLFDSAVKGLKLCQEFGIHTRVNTVAGVHNFGELISVQKLLSDLGVEQWELSALKLDHPLKYSAEVIERIISDLNILYKHGPEQGQLKPLGKQWCGEGNDERERFFESGITPTPDNCCTLVHHMRFYDPKNGYLFPCSLLPHRIDRHITSVKMDENNFSMISDTMMESSSFFSKKGPNICTGCSSTAAGFIPNEEVWNY</sequence>
<accession>A0ABX3EVT2</accession>
<proteinExistence type="predicted"/>
<dbReference type="InterPro" id="IPR006638">
    <property type="entry name" value="Elp3/MiaA/NifB-like_rSAM"/>
</dbReference>
<dbReference type="InterPro" id="IPR050377">
    <property type="entry name" value="Radical_SAM_PqqE_MftC-like"/>
</dbReference>
<comment type="caution">
    <text evidence="6">The sequence shown here is derived from an EMBL/GenBank/DDBJ whole genome shotgun (WGS) entry which is preliminary data.</text>
</comment>
<keyword evidence="3" id="KW-0408">Iron</keyword>
<dbReference type="Pfam" id="PF04055">
    <property type="entry name" value="Radical_SAM"/>
    <property type="match status" value="1"/>
</dbReference>
<reference evidence="6 7" key="1">
    <citation type="submission" date="2016-03" db="EMBL/GenBank/DDBJ databases">
        <authorList>
            <person name="Sant'Anna F.H."/>
            <person name="Ambrosini A."/>
            <person name="Souza R."/>
            <person name="Bach E."/>
            <person name="Fernandes G."/>
            <person name="Balsanelli E."/>
            <person name="Baura V.A."/>
            <person name="Souza E.M."/>
            <person name="Passaglia L."/>
        </authorList>
    </citation>
    <scope>NUCLEOTIDE SEQUENCE [LARGE SCALE GENOMIC DNA]</scope>
    <source>
        <strain evidence="6 7">P26E</strain>
    </source>
</reference>
<gene>
    <name evidence="6" type="ORF">A3844_04315</name>
</gene>
<dbReference type="SFLD" id="SFLDG01067">
    <property type="entry name" value="SPASM/twitch_domain_containing"/>
    <property type="match status" value="1"/>
</dbReference>
<dbReference type="PROSITE" id="PS51918">
    <property type="entry name" value="RADICAL_SAM"/>
    <property type="match status" value="1"/>
</dbReference>
<protein>
    <recommendedName>
        <fullName evidence="5">Radical SAM core domain-containing protein</fullName>
    </recommendedName>
</protein>
<keyword evidence="1" id="KW-0949">S-adenosyl-L-methionine</keyword>
<evidence type="ECO:0000256" key="2">
    <source>
        <dbReference type="ARBA" id="ARBA00022723"/>
    </source>
</evidence>
<dbReference type="CDD" id="cd01335">
    <property type="entry name" value="Radical_SAM"/>
    <property type="match status" value="1"/>
</dbReference>
<evidence type="ECO:0000256" key="4">
    <source>
        <dbReference type="ARBA" id="ARBA00023014"/>
    </source>
</evidence>
<evidence type="ECO:0000313" key="6">
    <source>
        <dbReference type="EMBL" id="OKP91072.1"/>
    </source>
</evidence>
<name>A0ABX3EVT2_9BACL</name>
<organism evidence="6 7">
    <name type="scientific">Paenibacillus helianthi</name>
    <dbReference type="NCBI Taxonomy" id="1349432"/>
    <lineage>
        <taxon>Bacteria</taxon>
        <taxon>Bacillati</taxon>
        <taxon>Bacillota</taxon>
        <taxon>Bacilli</taxon>
        <taxon>Bacillales</taxon>
        <taxon>Paenibacillaceae</taxon>
        <taxon>Paenibacillus</taxon>
    </lineage>
</organism>
<dbReference type="SUPFAM" id="SSF102114">
    <property type="entry name" value="Radical SAM enzymes"/>
    <property type="match status" value="1"/>
</dbReference>
<dbReference type="InterPro" id="IPR013785">
    <property type="entry name" value="Aldolase_TIM"/>
</dbReference>
<feature type="domain" description="Radical SAM core" evidence="5">
    <location>
        <begin position="1"/>
        <end position="208"/>
    </location>
</feature>
<evidence type="ECO:0000256" key="1">
    <source>
        <dbReference type="ARBA" id="ARBA00022691"/>
    </source>
</evidence>
<dbReference type="PANTHER" id="PTHR11228:SF27">
    <property type="entry name" value="GLYCYL-RADICAL ENZYME ACTIVATING ENZYME MJ1227-RELATED"/>
    <property type="match status" value="1"/>
</dbReference>
<dbReference type="SMART" id="SM00729">
    <property type="entry name" value="Elp3"/>
    <property type="match status" value="1"/>
</dbReference>
<dbReference type="Gene3D" id="3.20.20.70">
    <property type="entry name" value="Aldolase class I"/>
    <property type="match status" value="1"/>
</dbReference>
<dbReference type="PANTHER" id="PTHR11228">
    <property type="entry name" value="RADICAL SAM DOMAIN PROTEIN"/>
    <property type="match status" value="1"/>
</dbReference>
<dbReference type="InterPro" id="IPR058240">
    <property type="entry name" value="rSAM_sf"/>
</dbReference>
<dbReference type="Proteomes" id="UP000186058">
    <property type="component" value="Unassembled WGS sequence"/>
</dbReference>
<evidence type="ECO:0000256" key="3">
    <source>
        <dbReference type="ARBA" id="ARBA00023004"/>
    </source>
</evidence>